<comment type="caution">
    <text evidence="2">The sequence shown here is derived from an EMBL/GenBank/DDBJ whole genome shotgun (WGS) entry which is preliminary data.</text>
</comment>
<sequence length="47" mass="5130">MKKFIAGVSLGALLVTGFAFVQQSDPVDLSMEREPSVLSIKQPTVFF</sequence>
<evidence type="ECO:0000313" key="3">
    <source>
        <dbReference type="Proteomes" id="UP000621631"/>
    </source>
</evidence>
<accession>A0ABR7VSR4</accession>
<evidence type="ECO:0000313" key="2">
    <source>
        <dbReference type="EMBL" id="MBD1223612.1"/>
    </source>
</evidence>
<reference evidence="2 3" key="1">
    <citation type="submission" date="2020-09" db="EMBL/GenBank/DDBJ databases">
        <title>Draft Genome Sequences of Oil-Oxidizing Bacteria Halomonas titanicae, Marinobacter lutaoensis, and Virgibacillus halodenitrificans Isolated from Highly Saline Environments.</title>
        <authorList>
            <person name="Grouzdev D.S."/>
            <person name="Sokolova D.S."/>
            <person name="Semenova E.M."/>
            <person name="Borzenkov I.A."/>
            <person name="Bidzhieva S.K."/>
            <person name="Poltaraus A.B."/>
            <person name="Nazina T.N."/>
        </authorList>
    </citation>
    <scope>NUCLEOTIDE SEQUENCE [LARGE SCALE GENOMIC DNA]</scope>
    <source>
        <strain evidence="2 3">VKM B-3472D</strain>
    </source>
</reference>
<keyword evidence="1" id="KW-0732">Signal</keyword>
<name>A0ABR7VSR4_VIRHA</name>
<organism evidence="2 3">
    <name type="scientific">Virgibacillus halodenitrificans</name>
    <name type="common">Bacillus halodenitrificans</name>
    <dbReference type="NCBI Taxonomy" id="1482"/>
    <lineage>
        <taxon>Bacteria</taxon>
        <taxon>Bacillati</taxon>
        <taxon>Bacillota</taxon>
        <taxon>Bacilli</taxon>
        <taxon>Bacillales</taxon>
        <taxon>Bacillaceae</taxon>
        <taxon>Virgibacillus</taxon>
    </lineage>
</organism>
<dbReference type="Proteomes" id="UP000621631">
    <property type="component" value="Unassembled WGS sequence"/>
</dbReference>
<gene>
    <name evidence="2" type="ORF">IC602_13480</name>
</gene>
<evidence type="ECO:0008006" key="4">
    <source>
        <dbReference type="Google" id="ProtNLM"/>
    </source>
</evidence>
<feature type="signal peptide" evidence="1">
    <location>
        <begin position="1"/>
        <end position="21"/>
    </location>
</feature>
<dbReference type="RefSeq" id="WP_189778617.1">
    <property type="nucleotide sequence ID" value="NZ_JACWEZ010000008.1"/>
</dbReference>
<keyword evidence="3" id="KW-1185">Reference proteome</keyword>
<feature type="chain" id="PRO_5045556604" description="Phosphatase" evidence="1">
    <location>
        <begin position="22"/>
        <end position="47"/>
    </location>
</feature>
<proteinExistence type="predicted"/>
<protein>
    <recommendedName>
        <fullName evidence="4">Phosphatase</fullName>
    </recommendedName>
</protein>
<dbReference type="EMBL" id="JACWEZ010000008">
    <property type="protein sequence ID" value="MBD1223612.1"/>
    <property type="molecule type" value="Genomic_DNA"/>
</dbReference>
<evidence type="ECO:0000256" key="1">
    <source>
        <dbReference type="SAM" id="SignalP"/>
    </source>
</evidence>